<dbReference type="InterPro" id="IPR036249">
    <property type="entry name" value="Thioredoxin-like_sf"/>
</dbReference>
<dbReference type="InterPro" id="IPR004045">
    <property type="entry name" value="Glutathione_S-Trfase_N"/>
</dbReference>
<dbReference type="OrthoDB" id="249703at2759"/>
<name>A0A286U6B8_9AGAM</name>
<dbReference type="Gene3D" id="1.20.1050.10">
    <property type="match status" value="1"/>
</dbReference>
<dbReference type="PANTHER" id="PTHR43900">
    <property type="entry name" value="GLUTATHIONE S-TRANSFERASE RHO"/>
    <property type="match status" value="1"/>
</dbReference>
<sequence length="223" mass="25105">MAVKVYGVAPFAGTQVITLILHELGIPFELILVDMLKLEHKKPEYIEEMHPFGQTPVFIDEDGTKLFECRAVARYLAMTHGGDSLYPIKDPKKLAAFEQAASIELTNFHPDILGLAREIIYKKFAGAEPDLQRVSELKASLEEKLLGYERILSKSKYLAGDDITLADLFHLPYGYLLSNVLNEISFNSPKTPNLGRWWDDITSRSSWKTVLAEGEKSPLQLPI</sequence>
<dbReference type="PANTHER" id="PTHR43900:SF3">
    <property type="entry name" value="GLUTATHIONE S-TRANSFERASE RHO"/>
    <property type="match status" value="1"/>
</dbReference>
<feature type="domain" description="GST C-terminal" evidence="6">
    <location>
        <begin position="90"/>
        <end position="223"/>
    </location>
</feature>
<dbReference type="STRING" id="2282107.A0A286U6B8"/>
<evidence type="ECO:0000313" key="7">
    <source>
        <dbReference type="EMBL" id="PAV15097.1"/>
    </source>
</evidence>
<dbReference type="GO" id="GO:0004364">
    <property type="term" value="F:glutathione transferase activity"/>
    <property type="evidence" value="ECO:0007669"/>
    <property type="project" value="UniProtKB-EC"/>
</dbReference>
<dbReference type="InterPro" id="IPR004046">
    <property type="entry name" value="GST_C"/>
</dbReference>
<evidence type="ECO:0000259" key="5">
    <source>
        <dbReference type="PROSITE" id="PS50404"/>
    </source>
</evidence>
<keyword evidence="2" id="KW-0808">Transferase</keyword>
<evidence type="ECO:0000256" key="2">
    <source>
        <dbReference type="ARBA" id="ARBA00022679"/>
    </source>
</evidence>
<evidence type="ECO:0000259" key="6">
    <source>
        <dbReference type="PROSITE" id="PS50405"/>
    </source>
</evidence>
<dbReference type="SFLD" id="SFLDS00019">
    <property type="entry name" value="Glutathione_Transferase_(cytos"/>
    <property type="match status" value="1"/>
</dbReference>
<dbReference type="InterPro" id="IPR040079">
    <property type="entry name" value="Glutathione_S-Trfase"/>
</dbReference>
<feature type="domain" description="GST N-terminal" evidence="5">
    <location>
        <begin position="1"/>
        <end position="84"/>
    </location>
</feature>
<accession>A0A286U6B8</accession>
<dbReference type="SUPFAM" id="SSF52833">
    <property type="entry name" value="Thioredoxin-like"/>
    <property type="match status" value="1"/>
</dbReference>
<proteinExistence type="inferred from homology"/>
<protein>
    <recommendedName>
        <fullName evidence="1">glutathione transferase</fullName>
        <ecNumber evidence="1">2.5.1.18</ecNumber>
    </recommendedName>
</protein>
<dbReference type="GO" id="GO:0005737">
    <property type="term" value="C:cytoplasm"/>
    <property type="evidence" value="ECO:0007669"/>
    <property type="project" value="TreeGrafter"/>
</dbReference>
<keyword evidence="8" id="KW-1185">Reference proteome</keyword>
<dbReference type="AlphaFoldDB" id="A0A286U6B8"/>
<evidence type="ECO:0000313" key="8">
    <source>
        <dbReference type="Proteomes" id="UP000217199"/>
    </source>
</evidence>
<dbReference type="PROSITE" id="PS50405">
    <property type="entry name" value="GST_CTER"/>
    <property type="match status" value="1"/>
</dbReference>
<dbReference type="EMBL" id="NBII01000011">
    <property type="protein sequence ID" value="PAV15097.1"/>
    <property type="molecule type" value="Genomic_DNA"/>
</dbReference>
<comment type="similarity">
    <text evidence="4">Belongs to the GST superfamily.</text>
</comment>
<dbReference type="Gene3D" id="3.40.30.10">
    <property type="entry name" value="Glutaredoxin"/>
    <property type="match status" value="1"/>
</dbReference>
<evidence type="ECO:0000256" key="4">
    <source>
        <dbReference type="RuleBase" id="RU003494"/>
    </source>
</evidence>
<gene>
    <name evidence="7" type="ORF">PNOK_0965000</name>
</gene>
<dbReference type="EC" id="2.5.1.18" evidence="1"/>
<organism evidence="7 8">
    <name type="scientific">Pyrrhoderma noxium</name>
    <dbReference type="NCBI Taxonomy" id="2282107"/>
    <lineage>
        <taxon>Eukaryota</taxon>
        <taxon>Fungi</taxon>
        <taxon>Dikarya</taxon>
        <taxon>Basidiomycota</taxon>
        <taxon>Agaricomycotina</taxon>
        <taxon>Agaricomycetes</taxon>
        <taxon>Hymenochaetales</taxon>
        <taxon>Hymenochaetaceae</taxon>
        <taxon>Pyrrhoderma</taxon>
    </lineage>
</organism>
<comment type="caution">
    <text evidence="7">The sequence shown here is derived from an EMBL/GenBank/DDBJ whole genome shotgun (WGS) entry which is preliminary data.</text>
</comment>
<evidence type="ECO:0000256" key="3">
    <source>
        <dbReference type="ARBA" id="ARBA00047960"/>
    </source>
</evidence>
<dbReference type="Proteomes" id="UP000217199">
    <property type="component" value="Unassembled WGS sequence"/>
</dbReference>
<dbReference type="InParanoid" id="A0A286U6B8"/>
<dbReference type="GO" id="GO:0043295">
    <property type="term" value="F:glutathione binding"/>
    <property type="evidence" value="ECO:0007669"/>
    <property type="project" value="TreeGrafter"/>
</dbReference>
<reference evidence="7 8" key="1">
    <citation type="journal article" date="2017" name="Mol. Ecol.">
        <title>Comparative and population genomic landscape of Phellinus noxius: A hypervariable fungus causing root rot in trees.</title>
        <authorList>
            <person name="Chung C.L."/>
            <person name="Lee T.J."/>
            <person name="Akiba M."/>
            <person name="Lee H.H."/>
            <person name="Kuo T.H."/>
            <person name="Liu D."/>
            <person name="Ke H.M."/>
            <person name="Yokoi T."/>
            <person name="Roa M.B."/>
            <person name="Lu M.J."/>
            <person name="Chang Y.Y."/>
            <person name="Ann P.J."/>
            <person name="Tsai J.N."/>
            <person name="Chen C.Y."/>
            <person name="Tzean S.S."/>
            <person name="Ota Y."/>
            <person name="Hattori T."/>
            <person name="Sahashi N."/>
            <person name="Liou R.F."/>
            <person name="Kikuchi T."/>
            <person name="Tsai I.J."/>
        </authorList>
    </citation>
    <scope>NUCLEOTIDE SEQUENCE [LARGE SCALE GENOMIC DNA]</scope>
    <source>
        <strain evidence="7 8">FFPRI411160</strain>
    </source>
</reference>
<evidence type="ECO:0000256" key="1">
    <source>
        <dbReference type="ARBA" id="ARBA00012452"/>
    </source>
</evidence>
<dbReference type="InterPro" id="IPR036282">
    <property type="entry name" value="Glutathione-S-Trfase_C_sf"/>
</dbReference>
<dbReference type="Pfam" id="PF00043">
    <property type="entry name" value="GST_C"/>
    <property type="match status" value="1"/>
</dbReference>
<dbReference type="SFLD" id="SFLDG00358">
    <property type="entry name" value="Main_(cytGST)"/>
    <property type="match status" value="1"/>
</dbReference>
<dbReference type="PROSITE" id="PS50404">
    <property type="entry name" value="GST_NTER"/>
    <property type="match status" value="1"/>
</dbReference>
<comment type="catalytic activity">
    <reaction evidence="3">
        <text>RX + glutathione = an S-substituted glutathione + a halide anion + H(+)</text>
        <dbReference type="Rhea" id="RHEA:16437"/>
        <dbReference type="ChEBI" id="CHEBI:15378"/>
        <dbReference type="ChEBI" id="CHEBI:16042"/>
        <dbReference type="ChEBI" id="CHEBI:17792"/>
        <dbReference type="ChEBI" id="CHEBI:57925"/>
        <dbReference type="ChEBI" id="CHEBI:90779"/>
        <dbReference type="EC" id="2.5.1.18"/>
    </reaction>
</comment>
<dbReference type="InterPro" id="IPR010987">
    <property type="entry name" value="Glutathione-S-Trfase_C-like"/>
</dbReference>
<dbReference type="GO" id="GO:0006749">
    <property type="term" value="P:glutathione metabolic process"/>
    <property type="evidence" value="ECO:0007669"/>
    <property type="project" value="TreeGrafter"/>
</dbReference>
<dbReference type="SUPFAM" id="SSF47616">
    <property type="entry name" value="GST C-terminal domain-like"/>
    <property type="match status" value="1"/>
</dbReference>
<dbReference type="Pfam" id="PF02798">
    <property type="entry name" value="GST_N"/>
    <property type="match status" value="1"/>
</dbReference>